<gene>
    <name evidence="1" type="ORF">LTR37_001426</name>
</gene>
<proteinExistence type="predicted"/>
<keyword evidence="2" id="KW-1185">Reference proteome</keyword>
<name>A0ACC3NW46_9PEZI</name>
<dbReference type="Proteomes" id="UP001281147">
    <property type="component" value="Unassembled WGS sequence"/>
</dbReference>
<reference evidence="1" key="1">
    <citation type="submission" date="2023-07" db="EMBL/GenBank/DDBJ databases">
        <title>Black Yeasts Isolated from many extreme environments.</title>
        <authorList>
            <person name="Coleine C."/>
            <person name="Stajich J.E."/>
            <person name="Selbmann L."/>
        </authorList>
    </citation>
    <scope>NUCLEOTIDE SEQUENCE</scope>
    <source>
        <strain evidence="1">CCFEE 5714</strain>
    </source>
</reference>
<evidence type="ECO:0000313" key="1">
    <source>
        <dbReference type="EMBL" id="KAK3723942.1"/>
    </source>
</evidence>
<comment type="caution">
    <text evidence="1">The sequence shown here is derived from an EMBL/GenBank/DDBJ whole genome shotgun (WGS) entry which is preliminary data.</text>
</comment>
<organism evidence="1 2">
    <name type="scientific">Vermiconidia calcicola</name>
    <dbReference type="NCBI Taxonomy" id="1690605"/>
    <lineage>
        <taxon>Eukaryota</taxon>
        <taxon>Fungi</taxon>
        <taxon>Dikarya</taxon>
        <taxon>Ascomycota</taxon>
        <taxon>Pezizomycotina</taxon>
        <taxon>Dothideomycetes</taxon>
        <taxon>Dothideomycetidae</taxon>
        <taxon>Mycosphaerellales</taxon>
        <taxon>Extremaceae</taxon>
        <taxon>Vermiconidia</taxon>
    </lineage>
</organism>
<dbReference type="EMBL" id="JAUTXU010000007">
    <property type="protein sequence ID" value="KAK3723942.1"/>
    <property type="molecule type" value="Genomic_DNA"/>
</dbReference>
<evidence type="ECO:0000313" key="2">
    <source>
        <dbReference type="Proteomes" id="UP001281147"/>
    </source>
</evidence>
<protein>
    <submittedName>
        <fullName evidence="1">Uncharacterized protein</fullName>
    </submittedName>
</protein>
<accession>A0ACC3NW46</accession>
<sequence>MAMPLKYRKLTNESSTLNGKTSCRSVSPEAHQRVLDSRWQDEQPISTIQHVSQRCLQEPQTSSLSDTRTPKYTSIHLFTTTSQFGLQHISNKLHHLPFLPRDKQPARRLAQAVEGRHISGIGVPSRPV</sequence>